<name>A0A371HHW8_MUCPR</name>
<dbReference type="Pfam" id="PF14709">
    <property type="entry name" value="DND1_DSRM"/>
    <property type="match status" value="1"/>
</dbReference>
<dbReference type="STRING" id="157652.A0A371HHW8"/>
<evidence type="ECO:0000313" key="4">
    <source>
        <dbReference type="EMBL" id="RDY02349.1"/>
    </source>
</evidence>
<feature type="domain" description="DRBM" evidence="3">
    <location>
        <begin position="49"/>
        <end position="125"/>
    </location>
</feature>
<organism evidence="4 5">
    <name type="scientific">Mucuna pruriens</name>
    <name type="common">Velvet bean</name>
    <name type="synonym">Dolichos pruriens</name>
    <dbReference type="NCBI Taxonomy" id="157652"/>
    <lineage>
        <taxon>Eukaryota</taxon>
        <taxon>Viridiplantae</taxon>
        <taxon>Streptophyta</taxon>
        <taxon>Embryophyta</taxon>
        <taxon>Tracheophyta</taxon>
        <taxon>Spermatophyta</taxon>
        <taxon>Magnoliopsida</taxon>
        <taxon>eudicotyledons</taxon>
        <taxon>Gunneridae</taxon>
        <taxon>Pentapetalae</taxon>
        <taxon>rosids</taxon>
        <taxon>fabids</taxon>
        <taxon>Fabales</taxon>
        <taxon>Fabaceae</taxon>
        <taxon>Papilionoideae</taxon>
        <taxon>50 kb inversion clade</taxon>
        <taxon>NPAAA clade</taxon>
        <taxon>indigoferoid/millettioid clade</taxon>
        <taxon>Phaseoleae</taxon>
        <taxon>Mucuna</taxon>
    </lineage>
</organism>
<dbReference type="Gene3D" id="3.30.160.20">
    <property type="match status" value="1"/>
</dbReference>
<sequence length="203" mass="22438">MKLSHSVKNPFLGNTVVQDASSTSFNEESNSYWSTTSSTQTLEGTKNGTARSNLYEICAANRWKPPIFECCKEEGPSHNRMFTFRVIIKIEEASGNIIECYGAPHRKKKAAAEDAAEGALCYLKILDCFAVLLFLKTQQVESTASSSFSSTLEECEKEKEKALVKGLEAFLLCSLEQHSTFVQGRGMSLVQQLPMVAGTRVDM</sequence>
<dbReference type="GO" id="GO:0003723">
    <property type="term" value="F:RNA binding"/>
    <property type="evidence" value="ECO:0007669"/>
    <property type="project" value="UniProtKB-UniRule"/>
</dbReference>
<proteinExistence type="predicted"/>
<dbReference type="InterPro" id="IPR014720">
    <property type="entry name" value="dsRBD_dom"/>
</dbReference>
<dbReference type="SUPFAM" id="SSF54768">
    <property type="entry name" value="dsRNA-binding domain-like"/>
    <property type="match status" value="1"/>
</dbReference>
<accession>A0A371HHW8</accession>
<evidence type="ECO:0000256" key="2">
    <source>
        <dbReference type="SAM" id="MobiDB-lite"/>
    </source>
</evidence>
<gene>
    <name evidence="4" type="primary">DCL4</name>
    <name evidence="4" type="ORF">CR513_14201</name>
</gene>
<dbReference type="SMART" id="SM00358">
    <property type="entry name" value="DSRM"/>
    <property type="match status" value="1"/>
</dbReference>
<evidence type="ECO:0000259" key="3">
    <source>
        <dbReference type="PROSITE" id="PS50137"/>
    </source>
</evidence>
<dbReference type="OrthoDB" id="786951at2759"/>
<dbReference type="EMBL" id="QJKJ01002553">
    <property type="protein sequence ID" value="RDY02349.1"/>
    <property type="molecule type" value="Genomic_DNA"/>
</dbReference>
<keyword evidence="5" id="KW-1185">Reference proteome</keyword>
<dbReference type="PROSITE" id="PS50137">
    <property type="entry name" value="DS_RBD"/>
    <property type="match status" value="1"/>
</dbReference>
<keyword evidence="1" id="KW-0694">RNA-binding</keyword>
<protein>
    <submittedName>
        <fullName evidence="4">Endoribonuclease Dicer-like 4</fullName>
    </submittedName>
</protein>
<dbReference type="Proteomes" id="UP000257109">
    <property type="component" value="Unassembled WGS sequence"/>
</dbReference>
<feature type="non-terminal residue" evidence="4">
    <location>
        <position position="1"/>
    </location>
</feature>
<evidence type="ECO:0000313" key="5">
    <source>
        <dbReference type="Proteomes" id="UP000257109"/>
    </source>
</evidence>
<comment type="caution">
    <text evidence="4">The sequence shown here is derived from an EMBL/GenBank/DDBJ whole genome shotgun (WGS) entry which is preliminary data.</text>
</comment>
<reference evidence="4" key="1">
    <citation type="submission" date="2018-05" db="EMBL/GenBank/DDBJ databases">
        <title>Draft genome of Mucuna pruriens seed.</title>
        <authorList>
            <person name="Nnadi N.E."/>
            <person name="Vos R."/>
            <person name="Hasami M.H."/>
            <person name="Devisetty U.K."/>
            <person name="Aguiy J.C."/>
        </authorList>
    </citation>
    <scope>NUCLEOTIDE SEQUENCE [LARGE SCALE GENOMIC DNA]</scope>
    <source>
        <strain evidence="4">JCA_2017</strain>
    </source>
</reference>
<dbReference type="AlphaFoldDB" id="A0A371HHW8"/>
<evidence type="ECO:0000256" key="1">
    <source>
        <dbReference type="PROSITE-ProRule" id="PRU00266"/>
    </source>
</evidence>
<feature type="region of interest" description="Disordered" evidence="2">
    <location>
        <begin position="26"/>
        <end position="45"/>
    </location>
</feature>